<evidence type="ECO:0000256" key="2">
    <source>
        <dbReference type="ARBA" id="ARBA00006726"/>
    </source>
</evidence>
<feature type="region of interest" description="Disordered" evidence="6">
    <location>
        <begin position="106"/>
        <end position="165"/>
    </location>
</feature>
<evidence type="ECO:0000256" key="5">
    <source>
        <dbReference type="ARBA" id="ARBA00023306"/>
    </source>
</evidence>
<feature type="compositionally biased region" description="Basic and acidic residues" evidence="6">
    <location>
        <begin position="115"/>
        <end position="132"/>
    </location>
</feature>
<keyword evidence="9" id="KW-1185">Reference proteome</keyword>
<accession>A0A8C4R4P2</accession>
<dbReference type="InterPro" id="IPR003175">
    <property type="entry name" value="CDI_dom"/>
</dbReference>
<keyword evidence="4" id="KW-0539">Nucleus</keyword>
<dbReference type="PANTHER" id="PTHR10265:SF45">
    <property type="entry name" value="DACAPO"/>
    <property type="match status" value="1"/>
</dbReference>
<dbReference type="PANTHER" id="PTHR10265">
    <property type="entry name" value="CYCLIN-DEPENDENT KINASE INHIBITOR 1"/>
    <property type="match status" value="1"/>
</dbReference>
<evidence type="ECO:0000313" key="9">
    <source>
        <dbReference type="Proteomes" id="UP000694388"/>
    </source>
</evidence>
<comment type="subcellular location">
    <subcellularLocation>
        <location evidence="1">Nucleus</location>
    </subcellularLocation>
</comment>
<feature type="compositionally biased region" description="Gly residues" evidence="6">
    <location>
        <begin position="7"/>
        <end position="19"/>
    </location>
</feature>
<comment type="similarity">
    <text evidence="2">Belongs to the CDI family.</text>
</comment>
<keyword evidence="5" id="KW-0131">Cell cycle</keyword>
<feature type="region of interest" description="Disordered" evidence="6">
    <location>
        <begin position="1"/>
        <end position="29"/>
    </location>
</feature>
<protein>
    <recommendedName>
        <fullName evidence="7">Cyclin-dependent kinase inhibitor domain-containing protein</fullName>
    </recommendedName>
</protein>
<organism evidence="8 9">
    <name type="scientific">Eptatretus burgeri</name>
    <name type="common">Inshore hagfish</name>
    <dbReference type="NCBI Taxonomy" id="7764"/>
    <lineage>
        <taxon>Eukaryota</taxon>
        <taxon>Metazoa</taxon>
        <taxon>Chordata</taxon>
        <taxon>Craniata</taxon>
        <taxon>Vertebrata</taxon>
        <taxon>Cyclostomata</taxon>
        <taxon>Myxini</taxon>
        <taxon>Myxiniformes</taxon>
        <taxon>Myxinidae</taxon>
        <taxon>Eptatretinae</taxon>
        <taxon>Eptatretus</taxon>
    </lineage>
</organism>
<evidence type="ECO:0000259" key="7">
    <source>
        <dbReference type="Pfam" id="PF02234"/>
    </source>
</evidence>
<reference evidence="8" key="2">
    <citation type="submission" date="2025-09" db="UniProtKB">
        <authorList>
            <consortium name="Ensembl"/>
        </authorList>
    </citation>
    <scope>IDENTIFICATION</scope>
</reference>
<dbReference type="AlphaFoldDB" id="A0A8C4R4P2"/>
<dbReference type="GeneTree" id="ENSGT00940000168971"/>
<dbReference type="Gene3D" id="4.10.365.10">
    <property type="entry name" value="p27"/>
    <property type="match status" value="1"/>
</dbReference>
<reference evidence="8" key="1">
    <citation type="submission" date="2025-08" db="UniProtKB">
        <authorList>
            <consortium name="Ensembl"/>
        </authorList>
    </citation>
    <scope>IDENTIFICATION</scope>
</reference>
<name>A0A8C4R4P2_EPTBU</name>
<evidence type="ECO:0000256" key="6">
    <source>
        <dbReference type="SAM" id="MobiDB-lite"/>
    </source>
</evidence>
<dbReference type="Ensembl" id="ENSEBUT00000025234.1">
    <property type="protein sequence ID" value="ENSEBUP00000024658.1"/>
    <property type="gene ID" value="ENSEBUG00000015218.1"/>
</dbReference>
<evidence type="ECO:0000256" key="4">
    <source>
        <dbReference type="ARBA" id="ARBA00023242"/>
    </source>
</evidence>
<dbReference type="GO" id="GO:0051726">
    <property type="term" value="P:regulation of cell cycle"/>
    <property type="evidence" value="ECO:0007669"/>
    <property type="project" value="InterPro"/>
</dbReference>
<dbReference type="Pfam" id="PF02234">
    <property type="entry name" value="CDI"/>
    <property type="match status" value="1"/>
</dbReference>
<proteinExistence type="inferred from homology"/>
<dbReference type="Proteomes" id="UP000694388">
    <property type="component" value="Unplaced"/>
</dbReference>
<dbReference type="GO" id="GO:0004861">
    <property type="term" value="F:cyclin-dependent protein serine/threonine kinase inhibitor activity"/>
    <property type="evidence" value="ECO:0007669"/>
    <property type="project" value="InterPro"/>
</dbReference>
<evidence type="ECO:0000256" key="3">
    <source>
        <dbReference type="ARBA" id="ARBA00023013"/>
    </source>
</evidence>
<dbReference type="InterPro" id="IPR044898">
    <property type="entry name" value="CDI_dom_sf"/>
</dbReference>
<evidence type="ECO:0000313" key="8">
    <source>
        <dbReference type="Ensembl" id="ENSEBUP00000024658.1"/>
    </source>
</evidence>
<dbReference type="OMA" id="FVWEAVE"/>
<sequence length="182" mass="19890">MSDVRVPGGGNAGSGGAAGGSTLQSGARRSPLFPRAAVCRSLFGPVDHAETHKRLREEVSAMGEERKRRWDFDFDSEEPLRGGKFVWEAVEARAVPRFYRARGFAHEGGSQARRAQRDVCRNGEENKGEEKGNPSPMLQEPSSGHAGRARPAHSQGRLLGPPPRQRFPSLIVLLFSRTLSFA</sequence>
<keyword evidence="3" id="KW-0649">Protein kinase inhibitor</keyword>
<evidence type="ECO:0000256" key="1">
    <source>
        <dbReference type="ARBA" id="ARBA00004123"/>
    </source>
</evidence>
<dbReference type="GO" id="GO:0005634">
    <property type="term" value="C:nucleus"/>
    <property type="evidence" value="ECO:0007669"/>
    <property type="project" value="UniProtKB-SubCell"/>
</dbReference>
<feature type="domain" description="Cyclin-dependent kinase inhibitor" evidence="7">
    <location>
        <begin position="41"/>
        <end position="90"/>
    </location>
</feature>